<feature type="compositionally biased region" description="Low complexity" evidence="1">
    <location>
        <begin position="218"/>
        <end position="237"/>
    </location>
</feature>
<accession>A0A318J1H1</accession>
<dbReference type="Pfam" id="PF11304">
    <property type="entry name" value="DUF3106"/>
    <property type="match status" value="1"/>
</dbReference>
<dbReference type="Proteomes" id="UP000247792">
    <property type="component" value="Unassembled WGS sequence"/>
</dbReference>
<feature type="region of interest" description="Disordered" evidence="1">
    <location>
        <begin position="218"/>
        <end position="255"/>
    </location>
</feature>
<gene>
    <name evidence="2" type="ORF">DFR42_11538</name>
</gene>
<dbReference type="AlphaFoldDB" id="A0A318J1H1"/>
<dbReference type="EMBL" id="QJKB01000015">
    <property type="protein sequence ID" value="PXX37788.1"/>
    <property type="molecule type" value="Genomic_DNA"/>
</dbReference>
<evidence type="ECO:0000313" key="3">
    <source>
        <dbReference type="Proteomes" id="UP000247792"/>
    </source>
</evidence>
<proteinExistence type="predicted"/>
<dbReference type="InterPro" id="IPR021455">
    <property type="entry name" value="DUF3106"/>
</dbReference>
<evidence type="ECO:0000313" key="2">
    <source>
        <dbReference type="EMBL" id="PXX37788.1"/>
    </source>
</evidence>
<sequence>MFLCLSLTKTQMKIKIQATQSFNESGYMKPVSKIPELASIVGALGIATLAGILYFKIADTAHTAAAGKLAQAKASQMKPGIAATPLSGKPGWKELNASQQKALLPLQAHWETLDEKSRAKWLGIANRYVSLNPDEQKRIQKRMEAWAQLSPEQKQIARLNYSQAKKLEAAQKSRQWEAYQQLPAEQKQLLASGVPAQFAKLPSPKPLADTINTALESSAASASVAEQSAASASQGADQDARTAPAFQADWPMTGK</sequence>
<protein>
    <submittedName>
        <fullName evidence="2">Uncharacterized protein DUF3106</fullName>
    </submittedName>
</protein>
<dbReference type="OrthoDB" id="9796567at2"/>
<reference evidence="2 3" key="1">
    <citation type="submission" date="2018-05" db="EMBL/GenBank/DDBJ databases">
        <title>Genomic Encyclopedia of Type Strains, Phase IV (KMG-IV): sequencing the most valuable type-strain genomes for metagenomic binning, comparative biology and taxonomic classification.</title>
        <authorList>
            <person name="Goeker M."/>
        </authorList>
    </citation>
    <scope>NUCLEOTIDE SEQUENCE [LARGE SCALE GENOMIC DNA]</scope>
    <source>
        <strain evidence="2 3">DSM 19792</strain>
    </source>
</reference>
<name>A0A318J1H1_9BURK</name>
<keyword evidence="3" id="KW-1185">Reference proteome</keyword>
<evidence type="ECO:0000256" key="1">
    <source>
        <dbReference type="SAM" id="MobiDB-lite"/>
    </source>
</evidence>
<comment type="caution">
    <text evidence="2">The sequence shown here is derived from an EMBL/GenBank/DDBJ whole genome shotgun (WGS) entry which is preliminary data.</text>
</comment>
<organism evidence="2 3">
    <name type="scientific">Undibacterium pigrum</name>
    <dbReference type="NCBI Taxonomy" id="401470"/>
    <lineage>
        <taxon>Bacteria</taxon>
        <taxon>Pseudomonadati</taxon>
        <taxon>Pseudomonadota</taxon>
        <taxon>Betaproteobacteria</taxon>
        <taxon>Burkholderiales</taxon>
        <taxon>Oxalobacteraceae</taxon>
        <taxon>Undibacterium</taxon>
    </lineage>
</organism>